<evidence type="ECO:0000256" key="2">
    <source>
        <dbReference type="ARBA" id="ARBA00022448"/>
    </source>
</evidence>
<comment type="similarity">
    <text evidence="1">Belongs to the ABC transporter superfamily.</text>
</comment>
<keyword evidence="7" id="KW-1185">Reference proteome</keyword>
<evidence type="ECO:0000256" key="1">
    <source>
        <dbReference type="ARBA" id="ARBA00005417"/>
    </source>
</evidence>
<dbReference type="InterPro" id="IPR017871">
    <property type="entry name" value="ABC_transporter-like_CS"/>
</dbReference>
<dbReference type="Gene3D" id="3.40.50.300">
    <property type="entry name" value="P-loop containing nucleotide triphosphate hydrolases"/>
    <property type="match status" value="2"/>
</dbReference>
<gene>
    <name evidence="6" type="ORF">IDM49_02790</name>
</gene>
<keyword evidence="3" id="KW-0547">Nucleotide-binding</keyword>
<keyword evidence="4 6" id="KW-0067">ATP-binding</keyword>
<dbReference type="GeneID" id="96623153"/>
<evidence type="ECO:0000256" key="3">
    <source>
        <dbReference type="ARBA" id="ARBA00022741"/>
    </source>
</evidence>
<dbReference type="NCBIfam" id="NF007739">
    <property type="entry name" value="PRK10419.1"/>
    <property type="match status" value="2"/>
</dbReference>
<sequence length="556" mass="60160">MSTHDSLVISDLAVTYSTSRGVVQAVQNVSLSVAPGQITAVVGESGSGKSTTAQAAIGLLADNAQITAGTMHLGGIDLARLTDKQWQRIRGPRIGLIPQDPNNSLNPVKTIGASVSEGLEIHTSLSTEARKARVIELLEMVGIDNPERRYRQYPHELSGGMKQRVLIAAALALEPDFIIADEPTSALDVTVQKTILDLIDELRHSRNIGVLLITHDLAVAGDRADRIVVMHDGQVKETGYAASVLSDPQDSYTRQLLADAPSLSVASVPQRRSVAGSVRAQQSAHAVAPWQRDVPAQAEPAPLLSVRNFTQKFGDFTAAENISFDVQRGTTHAIVDESGSGKTTTGRAIAGFSSPTTGEILFEGKRIDPKSKQLRKHVQLVYQNPYSSLNPKMTVGVTLAEPLKNFKLVGKSQIKERVARYLELVSLDPEFASRRPAELSGGQRQRVAIARALIVEPELVVFDEAVSALDVTVQSQILRLLARLQEELTLTYVFISHDLAVVRQISDTVSVMTAGQQVEYGETERVFSSPTSTFTRSLIDAIPGQRFRDGSLNMGL</sequence>
<evidence type="ECO:0000256" key="4">
    <source>
        <dbReference type="ARBA" id="ARBA00022840"/>
    </source>
</evidence>
<dbReference type="PANTHER" id="PTHR43776">
    <property type="entry name" value="TRANSPORT ATP-BINDING PROTEIN"/>
    <property type="match status" value="1"/>
</dbReference>
<evidence type="ECO:0000313" key="7">
    <source>
        <dbReference type="Proteomes" id="UP000516404"/>
    </source>
</evidence>
<feature type="domain" description="ABC transporter" evidence="5">
    <location>
        <begin position="304"/>
        <end position="539"/>
    </location>
</feature>
<dbReference type="NCBIfam" id="NF008453">
    <property type="entry name" value="PRK11308.1"/>
    <property type="match status" value="2"/>
</dbReference>
<dbReference type="InterPro" id="IPR050319">
    <property type="entry name" value="ABC_transp_ATP-bind"/>
</dbReference>
<dbReference type="GO" id="GO:0055085">
    <property type="term" value="P:transmembrane transport"/>
    <property type="evidence" value="ECO:0007669"/>
    <property type="project" value="UniProtKB-ARBA"/>
</dbReference>
<dbReference type="FunFam" id="3.40.50.300:FF:000016">
    <property type="entry name" value="Oligopeptide ABC transporter ATP-binding component"/>
    <property type="match status" value="1"/>
</dbReference>
<name>A0A7H2BEX6_9MICC</name>
<dbReference type="InterPro" id="IPR027417">
    <property type="entry name" value="P-loop_NTPase"/>
</dbReference>
<protein>
    <submittedName>
        <fullName evidence="6">ABC transporter ATP-binding protein</fullName>
    </submittedName>
</protein>
<dbReference type="GO" id="GO:0005524">
    <property type="term" value="F:ATP binding"/>
    <property type="evidence" value="ECO:0007669"/>
    <property type="project" value="UniProtKB-KW"/>
</dbReference>
<evidence type="ECO:0000259" key="5">
    <source>
        <dbReference type="PROSITE" id="PS50893"/>
    </source>
</evidence>
<dbReference type="SMART" id="SM00382">
    <property type="entry name" value="AAA"/>
    <property type="match status" value="2"/>
</dbReference>
<accession>A0A7H2BEX6</accession>
<dbReference type="SUPFAM" id="SSF52540">
    <property type="entry name" value="P-loop containing nucleoside triphosphate hydrolases"/>
    <property type="match status" value="2"/>
</dbReference>
<evidence type="ECO:0000313" key="6">
    <source>
        <dbReference type="EMBL" id="QNV38222.1"/>
    </source>
</evidence>
<dbReference type="KEGG" id="rter:IDM49_02790"/>
<dbReference type="PROSITE" id="PS50893">
    <property type="entry name" value="ABC_TRANSPORTER_2"/>
    <property type="match status" value="2"/>
</dbReference>
<organism evidence="6 7">
    <name type="scientific">Rothia terrae</name>
    <dbReference type="NCBI Taxonomy" id="396015"/>
    <lineage>
        <taxon>Bacteria</taxon>
        <taxon>Bacillati</taxon>
        <taxon>Actinomycetota</taxon>
        <taxon>Actinomycetes</taxon>
        <taxon>Micrococcales</taxon>
        <taxon>Micrococcaceae</taxon>
        <taxon>Rothia</taxon>
    </lineage>
</organism>
<keyword evidence="2" id="KW-0813">Transport</keyword>
<dbReference type="RefSeq" id="WP_190724953.1">
    <property type="nucleotide sequence ID" value="NZ_CP061539.1"/>
</dbReference>
<dbReference type="InterPro" id="IPR003439">
    <property type="entry name" value="ABC_transporter-like_ATP-bd"/>
</dbReference>
<dbReference type="PANTHER" id="PTHR43776:SF7">
    <property type="entry name" value="D,D-DIPEPTIDE TRANSPORT ATP-BINDING PROTEIN DDPF-RELATED"/>
    <property type="match status" value="1"/>
</dbReference>
<dbReference type="Proteomes" id="UP000516404">
    <property type="component" value="Chromosome"/>
</dbReference>
<feature type="domain" description="ABC transporter" evidence="5">
    <location>
        <begin position="7"/>
        <end position="257"/>
    </location>
</feature>
<dbReference type="AlphaFoldDB" id="A0A7H2BEX6"/>
<dbReference type="Pfam" id="PF00005">
    <property type="entry name" value="ABC_tran"/>
    <property type="match status" value="2"/>
</dbReference>
<dbReference type="PROSITE" id="PS00211">
    <property type="entry name" value="ABC_TRANSPORTER_1"/>
    <property type="match status" value="2"/>
</dbReference>
<proteinExistence type="inferred from homology"/>
<dbReference type="EMBL" id="CP061539">
    <property type="protein sequence ID" value="QNV38222.1"/>
    <property type="molecule type" value="Genomic_DNA"/>
</dbReference>
<dbReference type="GO" id="GO:0016887">
    <property type="term" value="F:ATP hydrolysis activity"/>
    <property type="evidence" value="ECO:0007669"/>
    <property type="project" value="InterPro"/>
</dbReference>
<dbReference type="InterPro" id="IPR003593">
    <property type="entry name" value="AAA+_ATPase"/>
</dbReference>
<reference evidence="6 7" key="1">
    <citation type="submission" date="2020-09" db="EMBL/GenBank/DDBJ databases">
        <title>Investigation of environmental microbes.</title>
        <authorList>
            <person name="Ou Y."/>
            <person name="Kang Q."/>
        </authorList>
    </citation>
    <scope>NUCLEOTIDE SEQUENCE [LARGE SCALE GENOMIC DNA]</scope>
    <source>
        <strain evidence="6 7">KJZ-14</strain>
    </source>
</reference>
<dbReference type="NCBIfam" id="NF010167">
    <property type="entry name" value="PRK13648.1"/>
    <property type="match status" value="2"/>
</dbReference>
<dbReference type="CDD" id="cd03257">
    <property type="entry name" value="ABC_NikE_OppD_transporters"/>
    <property type="match status" value="2"/>
</dbReference>